<proteinExistence type="predicted"/>
<keyword evidence="2" id="KW-0472">Membrane</keyword>
<evidence type="ECO:0000313" key="4">
    <source>
        <dbReference type="Proteomes" id="UP000799429"/>
    </source>
</evidence>
<dbReference type="InterPro" id="IPR020999">
    <property type="entry name" value="Chitin_synth_reg_RCR"/>
</dbReference>
<dbReference type="AlphaFoldDB" id="A0A9P4S7A0"/>
<accession>A0A9P4S7A0</accession>
<feature type="compositionally biased region" description="Polar residues" evidence="1">
    <location>
        <begin position="108"/>
        <end position="126"/>
    </location>
</feature>
<feature type="non-terminal residue" evidence="3">
    <location>
        <position position="126"/>
    </location>
</feature>
<feature type="compositionally biased region" description="Low complexity" evidence="1">
    <location>
        <begin position="69"/>
        <end position="84"/>
    </location>
</feature>
<gene>
    <name evidence="3" type="ORF">M501DRAFT_919256</name>
</gene>
<keyword evidence="4" id="KW-1185">Reference proteome</keyword>
<dbReference type="Pfam" id="PF12273">
    <property type="entry name" value="RCR"/>
    <property type="match status" value="1"/>
</dbReference>
<feature type="non-terminal residue" evidence="3">
    <location>
        <position position="1"/>
    </location>
</feature>
<comment type="caution">
    <text evidence="3">The sequence shown here is derived from an EMBL/GenBank/DDBJ whole genome shotgun (WGS) entry which is preliminary data.</text>
</comment>
<keyword evidence="2" id="KW-0812">Transmembrane</keyword>
<sequence>ESFWWTDTGVIVKYCIFLFIFLVIFGWIIGGFIHARRRLNRGQPPLRYHKWLVPRSHRNPRPQNQFSFYQQGQGQGQAYGMQAYPEPPPLYTQDAPPAYQPPPGATKANPQQEIYPSQSPAGPSNQ</sequence>
<keyword evidence="2" id="KW-1133">Transmembrane helix</keyword>
<evidence type="ECO:0000313" key="3">
    <source>
        <dbReference type="EMBL" id="KAF2836358.1"/>
    </source>
</evidence>
<feature type="region of interest" description="Disordered" evidence="1">
    <location>
        <begin position="53"/>
        <end position="126"/>
    </location>
</feature>
<dbReference type="EMBL" id="MU006104">
    <property type="protein sequence ID" value="KAF2836358.1"/>
    <property type="molecule type" value="Genomic_DNA"/>
</dbReference>
<evidence type="ECO:0000256" key="1">
    <source>
        <dbReference type="SAM" id="MobiDB-lite"/>
    </source>
</evidence>
<name>A0A9P4S7A0_9PEZI</name>
<protein>
    <submittedName>
        <fullName evidence="3">Uncharacterized protein</fullName>
    </submittedName>
</protein>
<dbReference type="OrthoDB" id="5400539at2759"/>
<evidence type="ECO:0000256" key="2">
    <source>
        <dbReference type="SAM" id="Phobius"/>
    </source>
</evidence>
<organism evidence="3 4">
    <name type="scientific">Patellaria atrata CBS 101060</name>
    <dbReference type="NCBI Taxonomy" id="1346257"/>
    <lineage>
        <taxon>Eukaryota</taxon>
        <taxon>Fungi</taxon>
        <taxon>Dikarya</taxon>
        <taxon>Ascomycota</taxon>
        <taxon>Pezizomycotina</taxon>
        <taxon>Dothideomycetes</taxon>
        <taxon>Dothideomycetes incertae sedis</taxon>
        <taxon>Patellariales</taxon>
        <taxon>Patellariaceae</taxon>
        <taxon>Patellaria</taxon>
    </lineage>
</organism>
<dbReference type="Proteomes" id="UP000799429">
    <property type="component" value="Unassembled WGS sequence"/>
</dbReference>
<reference evidence="3" key="1">
    <citation type="journal article" date="2020" name="Stud. Mycol.">
        <title>101 Dothideomycetes genomes: a test case for predicting lifestyles and emergence of pathogens.</title>
        <authorList>
            <person name="Haridas S."/>
            <person name="Albert R."/>
            <person name="Binder M."/>
            <person name="Bloem J."/>
            <person name="Labutti K."/>
            <person name="Salamov A."/>
            <person name="Andreopoulos B."/>
            <person name="Baker S."/>
            <person name="Barry K."/>
            <person name="Bills G."/>
            <person name="Bluhm B."/>
            <person name="Cannon C."/>
            <person name="Castanera R."/>
            <person name="Culley D."/>
            <person name="Daum C."/>
            <person name="Ezra D."/>
            <person name="Gonzalez J."/>
            <person name="Henrissat B."/>
            <person name="Kuo A."/>
            <person name="Liang C."/>
            <person name="Lipzen A."/>
            <person name="Lutzoni F."/>
            <person name="Magnuson J."/>
            <person name="Mondo S."/>
            <person name="Nolan M."/>
            <person name="Ohm R."/>
            <person name="Pangilinan J."/>
            <person name="Park H.-J."/>
            <person name="Ramirez L."/>
            <person name="Alfaro M."/>
            <person name="Sun H."/>
            <person name="Tritt A."/>
            <person name="Yoshinaga Y."/>
            <person name="Zwiers L.-H."/>
            <person name="Turgeon B."/>
            <person name="Goodwin S."/>
            <person name="Spatafora J."/>
            <person name="Crous P."/>
            <person name="Grigoriev I."/>
        </authorList>
    </citation>
    <scope>NUCLEOTIDE SEQUENCE</scope>
    <source>
        <strain evidence="3">CBS 101060</strain>
    </source>
</reference>
<feature type="transmembrane region" description="Helical" evidence="2">
    <location>
        <begin position="12"/>
        <end position="33"/>
    </location>
</feature>